<reference evidence="2" key="1">
    <citation type="journal article" date="2011" name="Environ. Microbiol.">
        <title>Genomic insights into the metabolic potential of the polycyclic aromatic hydrocarbon degrading sulfate-reducing Deltaproteobacterium N47.</title>
        <authorList>
            <person name="Bergmann F."/>
            <person name="Selesi D."/>
            <person name="Weinmaier T."/>
            <person name="Tischler P."/>
            <person name="Rattei T."/>
            <person name="Meckenstock R.U."/>
        </authorList>
    </citation>
    <scope>NUCLEOTIDE SEQUENCE</scope>
</reference>
<keyword evidence="1" id="KW-1133">Transmembrane helix</keyword>
<feature type="transmembrane region" description="Helical" evidence="1">
    <location>
        <begin position="25"/>
        <end position="48"/>
    </location>
</feature>
<keyword evidence="1" id="KW-0812">Transmembrane</keyword>
<dbReference type="EMBL" id="FR695866">
    <property type="protein sequence ID" value="CBX27398.1"/>
    <property type="molecule type" value="Genomic_DNA"/>
</dbReference>
<name>E1YA04_9BACT</name>
<keyword evidence="1" id="KW-0472">Membrane</keyword>
<proteinExistence type="predicted"/>
<feature type="transmembrane region" description="Helical" evidence="1">
    <location>
        <begin position="60"/>
        <end position="83"/>
    </location>
</feature>
<sequence length="84" mass="8970">MEITFSIIIVIIMAYIASRKGYNPWLWILAGGIPGFIILLCMPSAAASDINEAIRRRRRIAGNTVGGLIGGGVIAVIIGFKIIA</sequence>
<gene>
    <name evidence="2" type="ORF">N47_H22200</name>
</gene>
<evidence type="ECO:0000313" key="2">
    <source>
        <dbReference type="EMBL" id="CBX27398.1"/>
    </source>
</evidence>
<accession>E1YA04</accession>
<protein>
    <submittedName>
        <fullName evidence="2">Uncharacterized protein</fullName>
    </submittedName>
</protein>
<evidence type="ECO:0000256" key="1">
    <source>
        <dbReference type="SAM" id="Phobius"/>
    </source>
</evidence>
<dbReference type="AlphaFoldDB" id="E1YA04"/>
<organism evidence="2">
    <name type="scientific">uncultured Desulfobacterium sp</name>
    <dbReference type="NCBI Taxonomy" id="201089"/>
    <lineage>
        <taxon>Bacteria</taxon>
        <taxon>Pseudomonadati</taxon>
        <taxon>Thermodesulfobacteriota</taxon>
        <taxon>Desulfobacteria</taxon>
        <taxon>Desulfobacterales</taxon>
        <taxon>Desulfobacteriaceae</taxon>
        <taxon>Desulfobacterium</taxon>
        <taxon>environmental samples</taxon>
    </lineage>
</organism>